<evidence type="ECO:0000256" key="1">
    <source>
        <dbReference type="SAM" id="Phobius"/>
    </source>
</evidence>
<dbReference type="EMBL" id="FNHS01000007">
    <property type="protein sequence ID" value="SDN34336.1"/>
    <property type="molecule type" value="Genomic_DNA"/>
</dbReference>
<proteinExistence type="predicted"/>
<dbReference type="RefSeq" id="WP_167627704.1">
    <property type="nucleotide sequence ID" value="NZ_FNHS01000007.1"/>
</dbReference>
<accession>A0A1H0AN79</accession>
<keyword evidence="1" id="KW-0812">Transmembrane</keyword>
<reference evidence="3" key="1">
    <citation type="submission" date="2016-10" db="EMBL/GenBank/DDBJ databases">
        <authorList>
            <person name="Varghese N."/>
            <person name="Submissions S."/>
        </authorList>
    </citation>
    <scope>NUCLEOTIDE SEQUENCE [LARGE SCALE GENOMIC DNA]</scope>
    <source>
        <strain evidence="3">BL47</strain>
    </source>
</reference>
<organism evidence="2 3">
    <name type="scientific">Methylobacterium phyllostachyos</name>
    <dbReference type="NCBI Taxonomy" id="582672"/>
    <lineage>
        <taxon>Bacteria</taxon>
        <taxon>Pseudomonadati</taxon>
        <taxon>Pseudomonadota</taxon>
        <taxon>Alphaproteobacteria</taxon>
        <taxon>Hyphomicrobiales</taxon>
        <taxon>Methylobacteriaceae</taxon>
        <taxon>Methylobacterium</taxon>
    </lineage>
</organism>
<sequence>MSSLTIGLGAACCAAGAAAHFLDTTHRKEGLFGLAAFALLLTGMYLTRS</sequence>
<protein>
    <submittedName>
        <fullName evidence="2">Uncharacterized protein</fullName>
    </submittedName>
</protein>
<feature type="transmembrane region" description="Helical" evidence="1">
    <location>
        <begin position="29"/>
        <end position="47"/>
    </location>
</feature>
<keyword evidence="1" id="KW-1133">Transmembrane helix</keyword>
<dbReference type="Proteomes" id="UP000198704">
    <property type="component" value="Unassembled WGS sequence"/>
</dbReference>
<evidence type="ECO:0000313" key="2">
    <source>
        <dbReference type="EMBL" id="SDN34336.1"/>
    </source>
</evidence>
<keyword evidence="1" id="KW-0472">Membrane</keyword>
<keyword evidence="3" id="KW-1185">Reference proteome</keyword>
<gene>
    <name evidence="2" type="ORF">SAMN05216360_107254</name>
</gene>
<dbReference type="AlphaFoldDB" id="A0A1H0AN79"/>
<name>A0A1H0AN79_9HYPH</name>
<evidence type="ECO:0000313" key="3">
    <source>
        <dbReference type="Proteomes" id="UP000198704"/>
    </source>
</evidence>